<protein>
    <recommendedName>
        <fullName evidence="9">Tonoplast dicarboxylate transporter</fullName>
    </recommendedName>
</protein>
<feature type="transmembrane region" description="Helical" evidence="6">
    <location>
        <begin position="156"/>
        <end position="182"/>
    </location>
</feature>
<name>A0AA38GZ63_TAXCH</name>
<organism evidence="7 8">
    <name type="scientific">Taxus chinensis</name>
    <name type="common">Chinese yew</name>
    <name type="synonym">Taxus wallichiana var. chinensis</name>
    <dbReference type="NCBI Taxonomy" id="29808"/>
    <lineage>
        <taxon>Eukaryota</taxon>
        <taxon>Viridiplantae</taxon>
        <taxon>Streptophyta</taxon>
        <taxon>Embryophyta</taxon>
        <taxon>Tracheophyta</taxon>
        <taxon>Spermatophyta</taxon>
        <taxon>Pinopsida</taxon>
        <taxon>Pinidae</taxon>
        <taxon>Conifers II</taxon>
        <taxon>Cupressales</taxon>
        <taxon>Taxaceae</taxon>
        <taxon>Taxus</taxon>
    </lineage>
</organism>
<feature type="compositionally biased region" description="Low complexity" evidence="5">
    <location>
        <begin position="201"/>
        <end position="210"/>
    </location>
</feature>
<evidence type="ECO:0000313" key="8">
    <source>
        <dbReference type="Proteomes" id="UP000824469"/>
    </source>
</evidence>
<feature type="transmembrane region" description="Helical" evidence="6">
    <location>
        <begin position="330"/>
        <end position="354"/>
    </location>
</feature>
<feature type="region of interest" description="Disordered" evidence="5">
    <location>
        <begin position="200"/>
        <end position="222"/>
    </location>
</feature>
<feature type="transmembrane region" description="Helical" evidence="6">
    <location>
        <begin position="116"/>
        <end position="135"/>
    </location>
</feature>
<keyword evidence="8" id="KW-1185">Reference proteome</keyword>
<dbReference type="PANTHER" id="PTHR10283">
    <property type="entry name" value="SOLUTE CARRIER FAMILY 13 MEMBER"/>
    <property type="match status" value="1"/>
</dbReference>
<dbReference type="InterPro" id="IPR001898">
    <property type="entry name" value="SLC13A/DASS"/>
</dbReference>
<evidence type="ECO:0000256" key="5">
    <source>
        <dbReference type="SAM" id="MobiDB-lite"/>
    </source>
</evidence>
<keyword evidence="3 6" id="KW-1133">Transmembrane helix</keyword>
<gene>
    <name evidence="7" type="ORF">KI387_003894</name>
</gene>
<feature type="non-terminal residue" evidence="7">
    <location>
        <position position="550"/>
    </location>
</feature>
<feature type="transmembrane region" description="Helical" evidence="6">
    <location>
        <begin position="474"/>
        <end position="499"/>
    </location>
</feature>
<feature type="transmembrane region" description="Helical" evidence="6">
    <location>
        <begin position="369"/>
        <end position="390"/>
    </location>
</feature>
<proteinExistence type="predicted"/>
<evidence type="ECO:0000256" key="3">
    <source>
        <dbReference type="ARBA" id="ARBA00022989"/>
    </source>
</evidence>
<dbReference type="PANTHER" id="PTHR10283:SF82">
    <property type="entry name" value="SOLUTE CARRIER FAMILY 13 MEMBER 2"/>
    <property type="match status" value="1"/>
</dbReference>
<evidence type="ECO:0008006" key="9">
    <source>
        <dbReference type="Google" id="ProtNLM"/>
    </source>
</evidence>
<dbReference type="OMA" id="LMGIWWM"/>
<evidence type="ECO:0000256" key="1">
    <source>
        <dbReference type="ARBA" id="ARBA00004141"/>
    </source>
</evidence>
<dbReference type="EMBL" id="JAHRHJ020000001">
    <property type="protein sequence ID" value="KAH9331786.1"/>
    <property type="molecule type" value="Genomic_DNA"/>
</dbReference>
<comment type="subcellular location">
    <subcellularLocation>
        <location evidence="1">Membrane</location>
        <topology evidence="1">Multi-pass membrane protein</topology>
    </subcellularLocation>
</comment>
<dbReference type="CDD" id="cd01115">
    <property type="entry name" value="SLC13_permease"/>
    <property type="match status" value="1"/>
</dbReference>
<evidence type="ECO:0000313" key="7">
    <source>
        <dbReference type="EMBL" id="KAH9331786.1"/>
    </source>
</evidence>
<dbReference type="GO" id="GO:0015140">
    <property type="term" value="F:malate transmembrane transporter activity"/>
    <property type="evidence" value="ECO:0007669"/>
    <property type="project" value="UniProtKB-ARBA"/>
</dbReference>
<evidence type="ECO:0000256" key="6">
    <source>
        <dbReference type="SAM" id="Phobius"/>
    </source>
</evidence>
<feature type="transmembrane region" description="Helical" evidence="6">
    <location>
        <begin position="71"/>
        <end position="96"/>
    </location>
</feature>
<accession>A0AA38GZ63</accession>
<dbReference type="Pfam" id="PF00939">
    <property type="entry name" value="Na_sulph_symp"/>
    <property type="match status" value="1"/>
</dbReference>
<evidence type="ECO:0000256" key="4">
    <source>
        <dbReference type="ARBA" id="ARBA00023136"/>
    </source>
</evidence>
<dbReference type="Proteomes" id="UP000824469">
    <property type="component" value="Unassembled WGS sequence"/>
</dbReference>
<dbReference type="GO" id="GO:0005886">
    <property type="term" value="C:plasma membrane"/>
    <property type="evidence" value="ECO:0007669"/>
    <property type="project" value="TreeGrafter"/>
</dbReference>
<feature type="transmembrane region" description="Helical" evidence="6">
    <location>
        <begin position="288"/>
        <end position="309"/>
    </location>
</feature>
<evidence type="ECO:0000256" key="2">
    <source>
        <dbReference type="ARBA" id="ARBA00022692"/>
    </source>
</evidence>
<feature type="transmembrane region" description="Helical" evidence="6">
    <location>
        <begin position="528"/>
        <end position="547"/>
    </location>
</feature>
<feature type="transmembrane region" description="Helical" evidence="6">
    <location>
        <begin position="43"/>
        <end position="59"/>
    </location>
</feature>
<feature type="transmembrane region" description="Helical" evidence="6">
    <location>
        <begin position="411"/>
        <end position="433"/>
    </location>
</feature>
<reference evidence="7 8" key="1">
    <citation type="journal article" date="2021" name="Nat. Plants">
        <title>The Taxus genome provides insights into paclitaxel biosynthesis.</title>
        <authorList>
            <person name="Xiong X."/>
            <person name="Gou J."/>
            <person name="Liao Q."/>
            <person name="Li Y."/>
            <person name="Zhou Q."/>
            <person name="Bi G."/>
            <person name="Li C."/>
            <person name="Du R."/>
            <person name="Wang X."/>
            <person name="Sun T."/>
            <person name="Guo L."/>
            <person name="Liang H."/>
            <person name="Lu P."/>
            <person name="Wu Y."/>
            <person name="Zhang Z."/>
            <person name="Ro D.K."/>
            <person name="Shang Y."/>
            <person name="Huang S."/>
            <person name="Yan J."/>
        </authorList>
    </citation>
    <scope>NUCLEOTIDE SEQUENCE [LARGE SCALE GENOMIC DNA]</scope>
    <source>
        <strain evidence="7">Ta-2019</strain>
    </source>
</reference>
<feature type="transmembrane region" description="Helical" evidence="6">
    <location>
        <begin position="445"/>
        <end position="462"/>
    </location>
</feature>
<keyword evidence="4 6" id="KW-0472">Membrane</keyword>
<keyword evidence="2 6" id="KW-0812">Transmembrane</keyword>
<dbReference type="AlphaFoldDB" id="A0AA38GZ63"/>
<sequence>MENQSGEDYRRSLLTRPGEEERRSIWSAVRSTAILRGLTKKNLSILLGPVLCLLVLKFVDAEEKCGAMLGALCWIFSWWLTEAVPVAVTSLAPLYLFPLMGIQKADAVAKSYMNDVISLVIGSFILAIAVEEYNMHKRLALQMLVAFSGKKVRPRLLLLGFSGATAFVSMWMHNVAAAVLMMPVATGVLARLMDGYGGAASSSSSSSEQQQQHKKEGKEEEDCEIQQVVVHRDLVMFCKAVVLGVTYGTAIGGMSTLTGTGVNLILVGMWQSYFPHADPITFMEWSLFAFPMAFVLFLVLWGILSVLYFSKTSAKSLSATLDKSHLKMELNSLGPMSFAEKTVLSLFTVLIILWMTKNISNDIPGWGDLFGGFPGDGTASVLVATFLFIIPSGKAPGEKLMDWQKCKKLPWNIILLLGAGFAIADGVRISGLATLMSKNLDFLESAPYLAIAPIVAIMSSTLTEFTSNNATTTLFVPLLIQVAVSMHIHPLLLMIPGAIGAQYSYILPTGTPSNVVGFTTGYLDMSDMLKVGIPLKIGGIAIVSFFMPSL</sequence>
<comment type="caution">
    <text evidence="7">The sequence shown here is derived from an EMBL/GenBank/DDBJ whole genome shotgun (WGS) entry which is preliminary data.</text>
</comment>